<dbReference type="SUPFAM" id="SSF51735">
    <property type="entry name" value="NAD(P)-binding Rossmann-fold domains"/>
    <property type="match status" value="1"/>
</dbReference>
<dbReference type="FunFam" id="3.30.460.30:FF:000001">
    <property type="entry name" value="Glutamyl-tRNA reductase"/>
    <property type="match status" value="1"/>
</dbReference>
<evidence type="ECO:0000256" key="9">
    <source>
        <dbReference type="HAMAP-Rule" id="MF_00087"/>
    </source>
</evidence>
<proteinExistence type="inferred from homology"/>
<feature type="binding site" evidence="9 11">
    <location>
        <position position="109"/>
    </location>
    <ligand>
        <name>substrate</name>
    </ligand>
</feature>
<dbReference type="InterPro" id="IPR036343">
    <property type="entry name" value="GluRdtase_N_sf"/>
</dbReference>
<sequence>MNIIVVGLSHKTATVEIREKVAFSPNLIEKPLHELVALDEIVEGVIVSTCNRVEIYATTRDIAGGIARIKRFLAEYHHIPLESLEPHLYSYHSEAAIRHVFRVASSLDSMVVGEPQILGQIKTSYGYAAEYKSSGIILNRFLHKAFSVAKRVRTETKIASSAVSVAFAAVELAKKILGSLSDKTVMLIGAGEMCELAAKHFMNSGARGVMVTNRTFERAERLAEEFSGEAVRFEELFQHLHRADIVLSSTGAPHVIIGPKDVEDVVKRRKFKPMFFIDIAVPRDIDPKVDDLENAYLFTVDNLQEIVQANLAQRSLEAEKAEEIINQEIGQFFKWLASLEVTPTIVALRNHFDEIRRAELEKTLSNWKDLPPDAEKRLEALTMAMMNKLLHTPTTVLKKAGQGGRVDLYVDGLRQLFELEAVLEEHEELELEV</sequence>
<reference evidence="18 19" key="1">
    <citation type="submission" date="2019-04" db="EMBL/GenBank/DDBJ databases">
        <title>Geobacter ruber sp. nov., ferric-reducing bacteria isolated from paddy soil.</title>
        <authorList>
            <person name="Xu Z."/>
            <person name="Masuda Y."/>
            <person name="Itoh H."/>
            <person name="Senoo K."/>
        </authorList>
    </citation>
    <scope>NUCLEOTIDE SEQUENCE [LARGE SCALE GENOMIC DNA]</scope>
    <source>
        <strain evidence="18 19">Red88</strain>
    </source>
</reference>
<evidence type="ECO:0000256" key="14">
    <source>
        <dbReference type="RuleBase" id="RU000584"/>
    </source>
</evidence>
<dbReference type="GO" id="GO:0019353">
    <property type="term" value="P:protoporphyrinogen IX biosynthetic process from glutamate"/>
    <property type="evidence" value="ECO:0007669"/>
    <property type="project" value="TreeGrafter"/>
</dbReference>
<dbReference type="PANTHER" id="PTHR43013:SF1">
    <property type="entry name" value="GLUTAMYL-TRNA REDUCTASE"/>
    <property type="match status" value="1"/>
</dbReference>
<dbReference type="OrthoDB" id="110209at2"/>
<dbReference type="NCBIfam" id="NF000744">
    <property type="entry name" value="PRK00045.1-3"/>
    <property type="match status" value="1"/>
</dbReference>
<comment type="similarity">
    <text evidence="2 9 14">Belongs to the glutamyl-tRNA reductase family.</text>
</comment>
<evidence type="ECO:0000256" key="10">
    <source>
        <dbReference type="PIRSR" id="PIRSR000445-1"/>
    </source>
</evidence>
<dbReference type="PIRSF" id="PIRSF000445">
    <property type="entry name" value="4pyrrol_synth_GluRdtase"/>
    <property type="match status" value="1"/>
</dbReference>
<evidence type="ECO:0000256" key="13">
    <source>
        <dbReference type="PIRSR" id="PIRSR000445-4"/>
    </source>
</evidence>
<dbReference type="Gene3D" id="3.40.50.720">
    <property type="entry name" value="NAD(P)-binding Rossmann-like Domain"/>
    <property type="match status" value="1"/>
</dbReference>
<feature type="binding site" evidence="9 12">
    <location>
        <begin position="189"/>
        <end position="194"/>
    </location>
    <ligand>
        <name>NADP(+)</name>
        <dbReference type="ChEBI" id="CHEBI:58349"/>
    </ligand>
</feature>
<comment type="domain">
    <text evidence="9">Possesses an unusual extended V-shaped dimeric structure with each monomer consisting of three distinct domains arranged along a curved 'spinal' alpha-helix. The N-terminal catalytic domain specifically recognizes the glutamate moiety of the substrate. The second domain is the NADPH-binding domain, and the third C-terminal domain is responsible for dimerization.</text>
</comment>
<comment type="caution">
    <text evidence="18">The sequence shown here is derived from an EMBL/GenBank/DDBJ whole genome shotgun (WGS) entry which is preliminary data.</text>
</comment>
<dbReference type="NCBIfam" id="TIGR01035">
    <property type="entry name" value="hemA"/>
    <property type="match status" value="1"/>
</dbReference>
<evidence type="ECO:0000256" key="12">
    <source>
        <dbReference type="PIRSR" id="PIRSR000445-3"/>
    </source>
</evidence>
<comment type="miscellaneous">
    <text evidence="9">During catalysis, the active site Cys acts as a nucleophile attacking the alpha-carbonyl group of tRNA-bound glutamate with the formation of a thioester intermediate between enzyme and glutamate, and the concomitant release of tRNA(Glu). The thioester intermediate is finally reduced by direct hydride transfer from NADPH, to form the product GSA.</text>
</comment>
<dbReference type="GO" id="GO:0008883">
    <property type="term" value="F:glutamyl-tRNA reductase activity"/>
    <property type="evidence" value="ECO:0007669"/>
    <property type="project" value="UniProtKB-UniRule"/>
</dbReference>
<dbReference type="UniPathway" id="UPA00251">
    <property type="reaction ID" value="UER00316"/>
</dbReference>
<comment type="function">
    <text evidence="9">Catalyzes the NADPH-dependent reduction of glutamyl-tRNA(Glu) to glutamate 1-semialdehyde (GSA).</text>
</comment>
<evidence type="ECO:0000256" key="2">
    <source>
        <dbReference type="ARBA" id="ARBA00005916"/>
    </source>
</evidence>
<dbReference type="PROSITE" id="PS00747">
    <property type="entry name" value="GLUTR"/>
    <property type="match status" value="1"/>
</dbReference>
<feature type="domain" description="Quinate/shikimate 5-dehydrogenase/glutamyl-tRNA reductase" evidence="16">
    <location>
        <begin position="171"/>
        <end position="306"/>
    </location>
</feature>
<feature type="active site" description="Nucleophile" evidence="9 10">
    <location>
        <position position="50"/>
    </location>
</feature>
<dbReference type="AlphaFoldDB" id="A0A5A9XB64"/>
<dbReference type="SUPFAM" id="SSF69075">
    <property type="entry name" value="Glutamyl tRNA-reductase dimerization domain"/>
    <property type="match status" value="1"/>
</dbReference>
<dbReference type="Proteomes" id="UP000324298">
    <property type="component" value="Unassembled WGS sequence"/>
</dbReference>
<dbReference type="RefSeq" id="WP_149308182.1">
    <property type="nucleotide sequence ID" value="NZ_SRSD01000008.1"/>
</dbReference>
<keyword evidence="4 9" id="KW-0521">NADP</keyword>
<dbReference type="Pfam" id="PF05201">
    <property type="entry name" value="GlutR_N"/>
    <property type="match status" value="1"/>
</dbReference>
<dbReference type="PANTHER" id="PTHR43013">
    <property type="entry name" value="GLUTAMYL-TRNA REDUCTASE"/>
    <property type="match status" value="1"/>
</dbReference>
<dbReference type="FunFam" id="3.40.50.720:FF:000031">
    <property type="entry name" value="Glutamyl-tRNA reductase"/>
    <property type="match status" value="1"/>
</dbReference>
<dbReference type="Gene3D" id="3.30.460.30">
    <property type="entry name" value="Glutamyl-tRNA reductase, N-terminal domain"/>
    <property type="match status" value="1"/>
</dbReference>
<evidence type="ECO:0000313" key="19">
    <source>
        <dbReference type="Proteomes" id="UP000324298"/>
    </source>
</evidence>
<dbReference type="InterPro" id="IPR006151">
    <property type="entry name" value="Shikm_DH/Glu-tRNA_Rdtase"/>
</dbReference>
<feature type="binding site" evidence="9 11">
    <location>
        <begin position="49"/>
        <end position="52"/>
    </location>
    <ligand>
        <name>substrate</name>
    </ligand>
</feature>
<evidence type="ECO:0000256" key="11">
    <source>
        <dbReference type="PIRSR" id="PIRSR000445-2"/>
    </source>
</evidence>
<accession>A0A5A9XB64</accession>
<keyword evidence="5 9" id="KW-0560">Oxidoreductase</keyword>
<dbReference type="InterPro" id="IPR000343">
    <property type="entry name" value="4pyrrol_synth_GluRdtase"/>
</dbReference>
<evidence type="ECO:0000256" key="7">
    <source>
        <dbReference type="ARBA" id="ARBA00047464"/>
    </source>
</evidence>
<dbReference type="EC" id="1.2.1.70" evidence="3 9"/>
<dbReference type="CDD" id="cd05213">
    <property type="entry name" value="NAD_bind_Glutamyl_tRNA_reduct"/>
    <property type="match status" value="1"/>
</dbReference>
<evidence type="ECO:0000256" key="8">
    <source>
        <dbReference type="ARBA" id="ARBA00068659"/>
    </source>
</evidence>
<evidence type="ECO:0000256" key="6">
    <source>
        <dbReference type="ARBA" id="ARBA00023244"/>
    </source>
</evidence>
<dbReference type="InterPro" id="IPR036453">
    <property type="entry name" value="GluRdtase_dimer_dom_sf"/>
</dbReference>
<evidence type="ECO:0000256" key="1">
    <source>
        <dbReference type="ARBA" id="ARBA00005059"/>
    </source>
</evidence>
<evidence type="ECO:0000259" key="16">
    <source>
        <dbReference type="Pfam" id="PF01488"/>
    </source>
</evidence>
<feature type="site" description="Important for activity" evidence="9 13">
    <location>
        <position position="99"/>
    </location>
</feature>
<keyword evidence="6 9" id="KW-0627">Porphyrin biosynthesis</keyword>
<comment type="catalytic activity">
    <reaction evidence="7 9 14">
        <text>(S)-4-amino-5-oxopentanoate + tRNA(Glu) + NADP(+) = L-glutamyl-tRNA(Glu) + NADPH + H(+)</text>
        <dbReference type="Rhea" id="RHEA:12344"/>
        <dbReference type="Rhea" id="RHEA-COMP:9663"/>
        <dbReference type="Rhea" id="RHEA-COMP:9680"/>
        <dbReference type="ChEBI" id="CHEBI:15378"/>
        <dbReference type="ChEBI" id="CHEBI:57501"/>
        <dbReference type="ChEBI" id="CHEBI:57783"/>
        <dbReference type="ChEBI" id="CHEBI:58349"/>
        <dbReference type="ChEBI" id="CHEBI:78442"/>
        <dbReference type="ChEBI" id="CHEBI:78520"/>
        <dbReference type="EC" id="1.2.1.70"/>
    </reaction>
</comment>
<organism evidence="18 19">
    <name type="scientific">Oryzomonas rubra</name>
    <dbReference type="NCBI Taxonomy" id="2509454"/>
    <lineage>
        <taxon>Bacteria</taxon>
        <taxon>Pseudomonadati</taxon>
        <taxon>Thermodesulfobacteriota</taxon>
        <taxon>Desulfuromonadia</taxon>
        <taxon>Geobacterales</taxon>
        <taxon>Geobacteraceae</taxon>
        <taxon>Oryzomonas</taxon>
    </lineage>
</organism>
<feature type="binding site" evidence="9 11">
    <location>
        <begin position="114"/>
        <end position="116"/>
    </location>
    <ligand>
        <name>substrate</name>
    </ligand>
</feature>
<feature type="binding site" evidence="9 11">
    <location>
        <position position="120"/>
    </location>
    <ligand>
        <name>substrate</name>
    </ligand>
</feature>
<evidence type="ECO:0000256" key="4">
    <source>
        <dbReference type="ARBA" id="ARBA00022857"/>
    </source>
</evidence>
<protein>
    <recommendedName>
        <fullName evidence="8 9">Glutamyl-tRNA reductase</fullName>
        <shortName evidence="9">GluTR</shortName>
        <ecNumber evidence="3 9">1.2.1.70</ecNumber>
    </recommendedName>
</protein>
<evidence type="ECO:0000256" key="3">
    <source>
        <dbReference type="ARBA" id="ARBA00012970"/>
    </source>
</evidence>
<feature type="domain" description="Glutamyl-tRNA reductase N-terminal" evidence="17">
    <location>
        <begin position="6"/>
        <end position="156"/>
    </location>
</feature>
<evidence type="ECO:0000259" key="17">
    <source>
        <dbReference type="Pfam" id="PF05201"/>
    </source>
</evidence>
<dbReference type="InterPro" id="IPR018214">
    <property type="entry name" value="GluRdtase_CS"/>
</dbReference>
<dbReference type="InterPro" id="IPR036291">
    <property type="entry name" value="NAD(P)-bd_dom_sf"/>
</dbReference>
<dbReference type="EMBL" id="SRSD01000008">
    <property type="protein sequence ID" value="KAA0889695.1"/>
    <property type="molecule type" value="Genomic_DNA"/>
</dbReference>
<comment type="subunit">
    <text evidence="9">Homodimer.</text>
</comment>
<dbReference type="InterPro" id="IPR015896">
    <property type="entry name" value="4pyrrol_synth_GluRdtase_dimer"/>
</dbReference>
<comment type="pathway">
    <text evidence="1 9 14">Porphyrin-containing compound metabolism; protoporphyrin-IX biosynthesis; 5-aminolevulinate from L-glutamyl-tRNA(Glu): step 1/2.</text>
</comment>
<evidence type="ECO:0000256" key="5">
    <source>
        <dbReference type="ARBA" id="ARBA00023002"/>
    </source>
</evidence>
<dbReference type="HAMAP" id="MF_00087">
    <property type="entry name" value="Glu_tRNA_reductase"/>
    <property type="match status" value="1"/>
</dbReference>
<keyword evidence="19" id="KW-1185">Reference proteome</keyword>
<dbReference type="GO" id="GO:0050661">
    <property type="term" value="F:NADP binding"/>
    <property type="evidence" value="ECO:0007669"/>
    <property type="project" value="InterPro"/>
</dbReference>
<name>A0A5A9XB64_9BACT</name>
<gene>
    <name evidence="9" type="primary">hemA</name>
    <name evidence="18" type="ORF">ET418_13025</name>
</gene>
<dbReference type="Pfam" id="PF00745">
    <property type="entry name" value="GlutR_dimer"/>
    <property type="match status" value="1"/>
</dbReference>
<evidence type="ECO:0000313" key="18">
    <source>
        <dbReference type="EMBL" id="KAA0889695.1"/>
    </source>
</evidence>
<dbReference type="InterPro" id="IPR015895">
    <property type="entry name" value="4pyrrol_synth_GluRdtase_N"/>
</dbReference>
<feature type="domain" description="Tetrapyrrole biosynthesis glutamyl-tRNA reductase dimerisation" evidence="15">
    <location>
        <begin position="320"/>
        <end position="419"/>
    </location>
</feature>
<dbReference type="Pfam" id="PF01488">
    <property type="entry name" value="Shikimate_DH"/>
    <property type="match status" value="1"/>
</dbReference>
<dbReference type="SUPFAM" id="SSF69742">
    <property type="entry name" value="Glutamyl tRNA-reductase catalytic, N-terminal domain"/>
    <property type="match status" value="1"/>
</dbReference>
<evidence type="ECO:0000259" key="15">
    <source>
        <dbReference type="Pfam" id="PF00745"/>
    </source>
</evidence>